<keyword evidence="7" id="KW-0158">Chromosome</keyword>
<dbReference type="InterPro" id="IPR026145">
    <property type="entry name" value="IL-33"/>
</dbReference>
<dbReference type="GO" id="GO:0050729">
    <property type="term" value="P:positive regulation of inflammatory response"/>
    <property type="evidence" value="ECO:0007669"/>
    <property type="project" value="TreeGrafter"/>
</dbReference>
<comment type="subunit">
    <text evidence="15">Forms a 1:1:1 heterotrimeric complex with its primary high-affinity receptor IL1RL1 and the coreceptor IL1RAP. Interacts with cargo receptor TMED10; the interaction mediates the translocation from the cytoplasm into the ERGIC (endoplasmic reticulum-Golgi intermediate compartment) and thereby secretion.</text>
</comment>
<evidence type="ECO:0000256" key="6">
    <source>
        <dbReference type="ARBA" id="ARBA00016804"/>
    </source>
</evidence>
<evidence type="ECO:0000313" key="18">
    <source>
        <dbReference type="Proteomes" id="UP001652624"/>
    </source>
</evidence>
<dbReference type="Pfam" id="PF15095">
    <property type="entry name" value="IL33_bt"/>
    <property type="match status" value="1"/>
</dbReference>
<dbReference type="GO" id="GO:0001819">
    <property type="term" value="P:positive regulation of cytokine production"/>
    <property type="evidence" value="ECO:0007669"/>
    <property type="project" value="TreeGrafter"/>
</dbReference>
<evidence type="ECO:0000256" key="15">
    <source>
        <dbReference type="ARBA" id="ARBA00046367"/>
    </source>
</evidence>
<evidence type="ECO:0000259" key="17">
    <source>
        <dbReference type="Pfam" id="PF15095"/>
    </source>
</evidence>
<keyword evidence="10" id="KW-0964">Secreted</keyword>
<dbReference type="Proteomes" id="UP001652624">
    <property type="component" value="Chromosome 10"/>
</dbReference>
<name>A0A1S3AJE0_ERIEU</name>
<dbReference type="FunCoup" id="A0A1S3AJE0">
    <property type="interactions" value="61"/>
</dbReference>
<feature type="domain" description="Interleukin 33 C-terminal" evidence="17">
    <location>
        <begin position="92"/>
        <end position="212"/>
    </location>
</feature>
<dbReference type="Gene3D" id="2.80.10.50">
    <property type="match status" value="1"/>
</dbReference>
<evidence type="ECO:0000256" key="12">
    <source>
        <dbReference type="ARBA" id="ARBA00023242"/>
    </source>
</evidence>
<dbReference type="PANTHER" id="PTHR21114">
    <property type="entry name" value="DVS27 PROTEIN"/>
    <property type="match status" value="1"/>
</dbReference>
<gene>
    <name evidence="19" type="primary">IL33</name>
</gene>
<evidence type="ECO:0000256" key="3">
    <source>
        <dbReference type="ARBA" id="ARBA00004398"/>
    </source>
</evidence>
<dbReference type="InterPro" id="IPR053902">
    <property type="entry name" value="IL33_C"/>
</dbReference>
<comment type="subcellular location">
    <subcellularLocation>
        <location evidence="2">Chromosome</location>
    </subcellularLocation>
    <subcellularLocation>
        <location evidence="3">Cytoplasmic vesicle</location>
        <location evidence="3">Secretory vesicle</location>
    </subcellularLocation>
    <subcellularLocation>
        <location evidence="1">Nucleus</location>
    </subcellularLocation>
    <subcellularLocation>
        <location evidence="4">Secreted</location>
    </subcellularLocation>
</comment>
<dbReference type="RefSeq" id="XP_007536145.2">
    <property type="nucleotide sequence ID" value="XM_007536083.2"/>
</dbReference>
<dbReference type="InParanoid" id="A0A1S3AJE0"/>
<evidence type="ECO:0000256" key="16">
    <source>
        <dbReference type="SAM" id="MobiDB-lite"/>
    </source>
</evidence>
<dbReference type="PANTHER" id="PTHR21114:SF0">
    <property type="entry name" value="INTERLEUKIN-33"/>
    <property type="match status" value="1"/>
</dbReference>
<evidence type="ECO:0000256" key="11">
    <source>
        <dbReference type="ARBA" id="ARBA00023163"/>
    </source>
</evidence>
<comment type="function">
    <text evidence="14">In quiescent endothelia the uncleaved form is constitutively and abundantly expressed, and acts as a chromatin-associated nuclear factor with transcriptional repressor properties, it may sequester nuclear NF-kappaB/RELA, lowering expression of its targets. This form is rapidely lost upon angiogenic or pro-inflammatory activation.</text>
</comment>
<keyword evidence="18" id="KW-1185">Reference proteome</keyword>
<organism evidence="18 19">
    <name type="scientific">Erinaceus europaeus</name>
    <name type="common">Western European hedgehog</name>
    <dbReference type="NCBI Taxonomy" id="9365"/>
    <lineage>
        <taxon>Eukaryota</taxon>
        <taxon>Metazoa</taxon>
        <taxon>Chordata</taxon>
        <taxon>Craniata</taxon>
        <taxon>Vertebrata</taxon>
        <taxon>Euteleostomi</taxon>
        <taxon>Mammalia</taxon>
        <taxon>Eutheria</taxon>
        <taxon>Laurasiatheria</taxon>
        <taxon>Eulipotyphla</taxon>
        <taxon>Erinaceidae</taxon>
        <taxon>Erinaceinae</taxon>
        <taxon>Erinaceus</taxon>
    </lineage>
</organism>
<keyword evidence="13" id="KW-0968">Cytoplasmic vesicle</keyword>
<dbReference type="OrthoDB" id="9661633at2759"/>
<evidence type="ECO:0000256" key="8">
    <source>
        <dbReference type="ARBA" id="ARBA00022490"/>
    </source>
</evidence>
<keyword evidence="11" id="KW-0804">Transcription</keyword>
<evidence type="ECO:0000256" key="2">
    <source>
        <dbReference type="ARBA" id="ARBA00004286"/>
    </source>
</evidence>
<protein>
    <recommendedName>
        <fullName evidence="6">Interleukin-33</fullName>
    </recommendedName>
</protein>
<evidence type="ECO:0000256" key="10">
    <source>
        <dbReference type="ARBA" id="ARBA00022525"/>
    </source>
</evidence>
<evidence type="ECO:0000313" key="19">
    <source>
        <dbReference type="RefSeq" id="XP_007536145.2"/>
    </source>
</evidence>
<dbReference type="CTD" id="90865"/>
<evidence type="ECO:0000256" key="14">
    <source>
        <dbReference type="ARBA" id="ARBA00045203"/>
    </source>
</evidence>
<evidence type="ECO:0000256" key="7">
    <source>
        <dbReference type="ARBA" id="ARBA00022454"/>
    </source>
</evidence>
<evidence type="ECO:0000256" key="4">
    <source>
        <dbReference type="ARBA" id="ARBA00004613"/>
    </source>
</evidence>
<dbReference type="GO" id="GO:0005615">
    <property type="term" value="C:extracellular space"/>
    <property type="evidence" value="ECO:0007669"/>
    <property type="project" value="UniProtKB-KW"/>
</dbReference>
<feature type="compositionally biased region" description="Polar residues" evidence="16">
    <location>
        <begin position="1"/>
        <end position="23"/>
    </location>
</feature>
<dbReference type="GO" id="GO:0030133">
    <property type="term" value="C:transport vesicle"/>
    <property type="evidence" value="ECO:0007669"/>
    <property type="project" value="UniProtKB-SubCell"/>
</dbReference>
<keyword evidence="9" id="KW-0202">Cytokine</keyword>
<accession>A0A1S3AJE0</accession>
<reference evidence="19" key="1">
    <citation type="submission" date="2025-08" db="UniProtKB">
        <authorList>
            <consortium name="RefSeq"/>
        </authorList>
    </citation>
    <scope>IDENTIFICATION</scope>
</reference>
<sequence>MKSKSTKVPQSKMNNSAVKTPQFPNVKASKQKPEKVHQMHLRSRPAVKNQHCFRKEITKIYSSKTVEKSVLKDKSSVKYYKDVVPRLANATDMPIIREFCASLSTYKDESITFICEEEGSEIFVEELPKDQEKDKVLLDFHLAQSSSNETGDNVNSPGLMVSMSPRKGKDLWLQANNEEQTVELQKCEKSLPDKAYFLLHWYTAETVRFECGWHKRSVQDFYPRSNLH</sequence>
<feature type="region of interest" description="Disordered" evidence="16">
    <location>
        <begin position="1"/>
        <end position="47"/>
    </location>
</feature>
<dbReference type="GO" id="GO:0005125">
    <property type="term" value="F:cytokine activity"/>
    <property type="evidence" value="ECO:0007669"/>
    <property type="project" value="UniProtKB-KW"/>
</dbReference>
<evidence type="ECO:0000256" key="5">
    <source>
        <dbReference type="ARBA" id="ARBA00007933"/>
    </source>
</evidence>
<keyword evidence="8" id="KW-0963">Cytoplasm</keyword>
<dbReference type="GO" id="GO:0005634">
    <property type="term" value="C:nucleus"/>
    <property type="evidence" value="ECO:0007669"/>
    <property type="project" value="UniProtKB-SubCell"/>
</dbReference>
<keyword evidence="12" id="KW-0539">Nucleus</keyword>
<proteinExistence type="inferred from homology"/>
<dbReference type="eggNOG" id="ENOG502RW83">
    <property type="taxonomic scope" value="Eukaryota"/>
</dbReference>
<comment type="similarity">
    <text evidence="5">Belongs to the IL-1 family. Highly divergent.</text>
</comment>
<dbReference type="AlphaFoldDB" id="A0A1S3AJE0"/>
<dbReference type="GeneID" id="103125314"/>
<evidence type="ECO:0000256" key="1">
    <source>
        <dbReference type="ARBA" id="ARBA00004123"/>
    </source>
</evidence>
<evidence type="ECO:0000256" key="13">
    <source>
        <dbReference type="ARBA" id="ARBA00023329"/>
    </source>
</evidence>
<dbReference type="GO" id="GO:0005694">
    <property type="term" value="C:chromosome"/>
    <property type="evidence" value="ECO:0007669"/>
    <property type="project" value="UniProtKB-SubCell"/>
</dbReference>
<evidence type="ECO:0000256" key="9">
    <source>
        <dbReference type="ARBA" id="ARBA00022514"/>
    </source>
</evidence>